<gene>
    <name evidence="2" type="ORF">IX84_11930</name>
</gene>
<evidence type="ECO:0000313" key="3">
    <source>
        <dbReference type="Proteomes" id="UP000029736"/>
    </source>
</evidence>
<comment type="caution">
    <text evidence="2">The sequence shown here is derived from an EMBL/GenBank/DDBJ whole genome shotgun (WGS) entry which is preliminary data.</text>
</comment>
<evidence type="ECO:0000259" key="1">
    <source>
        <dbReference type="Pfam" id="PF08818"/>
    </source>
</evidence>
<proteinExistence type="predicted"/>
<dbReference type="Pfam" id="PF08818">
    <property type="entry name" value="DUF1801"/>
    <property type="match status" value="1"/>
</dbReference>
<dbReference type="PIRSF" id="PIRSF021308">
    <property type="entry name" value="UCP021308"/>
    <property type="match status" value="1"/>
</dbReference>
<accession>A0A098S9T7</accession>
<dbReference type="Gene3D" id="3.90.1150.200">
    <property type="match status" value="1"/>
</dbReference>
<dbReference type="Pfam" id="PF13376">
    <property type="entry name" value="OmdA"/>
    <property type="match status" value="1"/>
</dbReference>
<keyword evidence="3" id="KW-1185">Reference proteome</keyword>
<dbReference type="SUPFAM" id="SSF159888">
    <property type="entry name" value="YdhG-like"/>
    <property type="match status" value="1"/>
</dbReference>
<dbReference type="OrthoDB" id="9800461at2"/>
<evidence type="ECO:0000313" key="2">
    <source>
        <dbReference type="EMBL" id="KGE87837.1"/>
    </source>
</evidence>
<dbReference type="Proteomes" id="UP000029736">
    <property type="component" value="Unassembled WGS sequence"/>
</dbReference>
<sequence>MQTTVEGYLTEGCGRCPLGGTPGCKVHAWSAELHALRGILSKSGLIETAKWGVPCYTLNGKNVLLLSAFKNHCAISFFKGALLKDDAGLLSTPGPNSQASRLLKFTSPDAVEALREATHDFIQQAIAIENAGLQIELNKSPEPWPEELQEWLEQDPVLKDAFEALTPGRQRGYVLYFSAPKQSKTRISRIEKCVDKIMNGEGLHDAYQKKGKA</sequence>
<organism evidence="2 3">
    <name type="scientific">Phaeodactylibacter xiamenensis</name>
    <dbReference type="NCBI Taxonomy" id="1524460"/>
    <lineage>
        <taxon>Bacteria</taxon>
        <taxon>Pseudomonadati</taxon>
        <taxon>Bacteroidota</taxon>
        <taxon>Saprospiria</taxon>
        <taxon>Saprospirales</taxon>
        <taxon>Haliscomenobacteraceae</taxon>
        <taxon>Phaeodactylibacter</taxon>
    </lineage>
</organism>
<protein>
    <recommendedName>
        <fullName evidence="1">YdhG-like domain-containing protein</fullName>
    </recommendedName>
</protein>
<name>A0A098S9T7_9BACT</name>
<feature type="domain" description="YdhG-like" evidence="1">
    <location>
        <begin position="29"/>
        <end position="126"/>
    </location>
</feature>
<dbReference type="InterPro" id="IPR014922">
    <property type="entry name" value="YdhG-like"/>
</dbReference>
<dbReference type="InterPro" id="IPR016786">
    <property type="entry name" value="YdeI_bac"/>
</dbReference>
<dbReference type="AlphaFoldDB" id="A0A098S9T7"/>
<reference evidence="2 3" key="1">
    <citation type="journal article" date="2014" name="Int. J. Syst. Evol. Microbiol.">
        <title>Phaeodactylibacter xiamenensis gen. nov., sp. nov., a member of the family Saprospiraceae isolated from the marine alga Phaeodactylum tricornutum.</title>
        <authorList>
            <person name="Chen Z.Jr."/>
            <person name="Lei X."/>
            <person name="Lai Q."/>
            <person name="Li Y."/>
            <person name="Zhang B."/>
            <person name="Zhang J."/>
            <person name="Zhang H."/>
            <person name="Yang L."/>
            <person name="Zheng W."/>
            <person name="Tian Y."/>
            <person name="Yu Z."/>
            <person name="Xu H.Jr."/>
            <person name="Zheng T."/>
        </authorList>
    </citation>
    <scope>NUCLEOTIDE SEQUENCE [LARGE SCALE GENOMIC DNA]</scope>
    <source>
        <strain evidence="2 3">KD52</strain>
    </source>
</reference>
<dbReference type="EMBL" id="JPOS01000029">
    <property type="protein sequence ID" value="KGE87837.1"/>
    <property type="molecule type" value="Genomic_DNA"/>
</dbReference>